<dbReference type="GO" id="GO:0015035">
    <property type="term" value="F:protein-disulfide reductase activity"/>
    <property type="evidence" value="ECO:0007669"/>
    <property type="project" value="TreeGrafter"/>
</dbReference>
<dbReference type="GO" id="GO:0005788">
    <property type="term" value="C:endoplasmic reticulum lumen"/>
    <property type="evidence" value="ECO:0007669"/>
    <property type="project" value="TreeGrafter"/>
</dbReference>
<dbReference type="STRING" id="43700.ENSMALP00000029046"/>
<evidence type="ECO:0000313" key="2">
    <source>
        <dbReference type="Proteomes" id="UP000261600"/>
    </source>
</evidence>
<dbReference type="SUPFAM" id="SSF52833">
    <property type="entry name" value="Thioredoxin-like"/>
    <property type="match status" value="1"/>
</dbReference>
<proteinExistence type="predicted"/>
<dbReference type="PANTHER" id="PTHR44340:SF1">
    <property type="entry name" value="DNAJ HOMOLOG SUBFAMILY C MEMBER 10"/>
    <property type="match status" value="1"/>
</dbReference>
<evidence type="ECO:0000313" key="1">
    <source>
        <dbReference type="Ensembl" id="ENSMALP00000029046.1"/>
    </source>
</evidence>
<keyword evidence="2" id="KW-1185">Reference proteome</keyword>
<dbReference type="Ensembl" id="ENSMALT00000029569.1">
    <property type="protein sequence ID" value="ENSMALP00000029046.1"/>
    <property type="gene ID" value="ENSMALG00000020093.1"/>
</dbReference>
<reference evidence="1" key="2">
    <citation type="submission" date="2025-09" db="UniProtKB">
        <authorList>
            <consortium name="Ensembl"/>
        </authorList>
    </citation>
    <scope>IDENTIFICATION</scope>
</reference>
<dbReference type="Proteomes" id="UP000261600">
    <property type="component" value="Unplaced"/>
</dbReference>
<sequence length="91" mass="10333">ILKGEVRAGKVDCQAHYQTCQSAGITAYPTVRFYPHLGTRRYERGGEYINSRDANVIADTIRQQLQHLSPRLRNKPKVTVCLHLIQAQTVL</sequence>
<accession>A0A3Q3KHF3</accession>
<dbReference type="GO" id="GO:0051787">
    <property type="term" value="F:misfolded protein binding"/>
    <property type="evidence" value="ECO:0007669"/>
    <property type="project" value="TreeGrafter"/>
</dbReference>
<dbReference type="Gene3D" id="3.40.30.10">
    <property type="entry name" value="Glutaredoxin"/>
    <property type="match status" value="1"/>
</dbReference>
<dbReference type="AlphaFoldDB" id="A0A3Q3KHF3"/>
<evidence type="ECO:0008006" key="3">
    <source>
        <dbReference type="Google" id="ProtNLM"/>
    </source>
</evidence>
<dbReference type="PANTHER" id="PTHR44340">
    <property type="entry name" value="DNAJ HOMOLOG SUBFAMILY C MEMBER 10"/>
    <property type="match status" value="1"/>
</dbReference>
<dbReference type="InterPro" id="IPR036249">
    <property type="entry name" value="Thioredoxin-like_sf"/>
</dbReference>
<protein>
    <recommendedName>
        <fullName evidence="3">Thioredoxin domain-containing protein</fullName>
    </recommendedName>
</protein>
<organism evidence="1 2">
    <name type="scientific">Monopterus albus</name>
    <name type="common">Swamp eel</name>
    <dbReference type="NCBI Taxonomy" id="43700"/>
    <lineage>
        <taxon>Eukaryota</taxon>
        <taxon>Metazoa</taxon>
        <taxon>Chordata</taxon>
        <taxon>Craniata</taxon>
        <taxon>Vertebrata</taxon>
        <taxon>Euteleostomi</taxon>
        <taxon>Actinopterygii</taxon>
        <taxon>Neopterygii</taxon>
        <taxon>Teleostei</taxon>
        <taxon>Neoteleostei</taxon>
        <taxon>Acanthomorphata</taxon>
        <taxon>Anabantaria</taxon>
        <taxon>Synbranchiformes</taxon>
        <taxon>Synbranchidae</taxon>
        <taxon>Monopterus</taxon>
    </lineage>
</organism>
<name>A0A3Q3KHF3_MONAL</name>
<dbReference type="InterPro" id="IPR052460">
    <property type="entry name" value="ER_disulfide_reductase"/>
</dbReference>
<dbReference type="GO" id="GO:0016671">
    <property type="term" value="F:oxidoreductase activity, acting on a sulfur group of donors, disulfide as acceptor"/>
    <property type="evidence" value="ECO:0007669"/>
    <property type="project" value="TreeGrafter"/>
</dbReference>
<dbReference type="GO" id="GO:0036498">
    <property type="term" value="P:IRE1-mediated unfolded protein response"/>
    <property type="evidence" value="ECO:0007669"/>
    <property type="project" value="TreeGrafter"/>
</dbReference>
<reference evidence="1" key="1">
    <citation type="submission" date="2025-08" db="UniProtKB">
        <authorList>
            <consortium name="Ensembl"/>
        </authorList>
    </citation>
    <scope>IDENTIFICATION</scope>
</reference>